<feature type="transmembrane region" description="Helical" evidence="1">
    <location>
        <begin position="135"/>
        <end position="161"/>
    </location>
</feature>
<evidence type="ECO:0000256" key="1">
    <source>
        <dbReference type="SAM" id="Phobius"/>
    </source>
</evidence>
<feature type="transmembrane region" description="Helical" evidence="1">
    <location>
        <begin position="201"/>
        <end position="225"/>
    </location>
</feature>
<dbReference type="Proteomes" id="UP000190814">
    <property type="component" value="Unassembled WGS sequence"/>
</dbReference>
<feature type="transmembrane region" description="Helical" evidence="1">
    <location>
        <begin position="167"/>
        <end position="189"/>
    </location>
</feature>
<sequence length="542" mass="62552">MINTYRVNRKVRSAYEKNQLIFLISKIPLLGDLITSKFYSSRGIKIFLKIINFIKSLFGLFVGKLLYLFVTIGLCSGIYKEIIDKKINKSVITGKIFFVLIILTVAGGFLNNQITSVMSETYSSIMILRMDAKKYALSNYIACLIRHFIGSVIASVIVYIAVGYYPLYMVIVYPLYTIMIKVIFASEVIGIQRKNINRDNLVGFSSLITFGVTAVCILIAFVGGLFLNPPAYILILVTILATPFMVVSWKKLFEFNDYKYLYKKLLFDSEFSDEKSVANKTEIQNYSKMLDANIGDDIKNGASISNKKGYDYFNDIFIRRHRSIYYKHCLICSLIIFAIFAIFSVVGIIIQQDRLFRLMRLLVEEHVCGFLFVLYIVNRGEAYTKAYFYNCDCSMLTYNFYRKKETVINLFMIRLKSIIKYNMIPTIIIAIGVDVLYFIASGEKTLFYIITPISILAMGIFFSVHYIFLYYVLQPYNEKMENKSVTYTLCTSLTYMACYLIYDKKISSLLFCPIMIGFTILYVIVAYFVINSFGYKKFKLNL</sequence>
<keyword evidence="1" id="KW-0812">Transmembrane</keyword>
<keyword evidence="1" id="KW-0472">Membrane</keyword>
<keyword evidence="1" id="KW-1133">Transmembrane helix</keyword>
<feature type="transmembrane region" description="Helical" evidence="1">
    <location>
        <begin position="329"/>
        <end position="350"/>
    </location>
</feature>
<evidence type="ECO:0000313" key="2">
    <source>
        <dbReference type="EMBL" id="SKA59650.1"/>
    </source>
</evidence>
<dbReference type="RefSeq" id="WP_078764942.1">
    <property type="nucleotide sequence ID" value="NZ_FUXZ01000002.1"/>
</dbReference>
<feature type="transmembrane region" description="Helical" evidence="1">
    <location>
        <begin position="508"/>
        <end position="530"/>
    </location>
</feature>
<feature type="transmembrane region" description="Helical" evidence="1">
    <location>
        <begin position="485"/>
        <end position="502"/>
    </location>
</feature>
<name>A0A1T4V3S9_9FIRM</name>
<protein>
    <submittedName>
        <fullName evidence="2">Uncharacterized protein</fullName>
    </submittedName>
</protein>
<dbReference type="EMBL" id="FUXZ01000002">
    <property type="protein sequence ID" value="SKA59650.1"/>
    <property type="molecule type" value="Genomic_DNA"/>
</dbReference>
<gene>
    <name evidence="2" type="ORF">SAMN02745111_00042</name>
</gene>
<dbReference type="OrthoDB" id="1710898at2"/>
<feature type="transmembrane region" description="Helical" evidence="1">
    <location>
        <begin position="57"/>
        <end position="79"/>
    </location>
</feature>
<organism evidence="2 3">
    <name type="scientific">Eubacterium uniforme</name>
    <dbReference type="NCBI Taxonomy" id="39495"/>
    <lineage>
        <taxon>Bacteria</taxon>
        <taxon>Bacillati</taxon>
        <taxon>Bacillota</taxon>
        <taxon>Clostridia</taxon>
        <taxon>Eubacteriales</taxon>
        <taxon>Eubacteriaceae</taxon>
        <taxon>Eubacterium</taxon>
    </lineage>
</organism>
<accession>A0A1T4V3S9</accession>
<feature type="transmembrane region" description="Helical" evidence="1">
    <location>
        <begin position="91"/>
        <end position="114"/>
    </location>
</feature>
<reference evidence="2 3" key="1">
    <citation type="submission" date="2017-02" db="EMBL/GenBank/DDBJ databases">
        <authorList>
            <person name="Peterson S.W."/>
        </authorList>
    </citation>
    <scope>NUCLEOTIDE SEQUENCE [LARGE SCALE GENOMIC DNA]</scope>
    <source>
        <strain evidence="2 3">ATCC 35992</strain>
    </source>
</reference>
<feature type="transmembrane region" description="Helical" evidence="1">
    <location>
        <begin position="231"/>
        <end position="249"/>
    </location>
</feature>
<feature type="transmembrane region" description="Helical" evidence="1">
    <location>
        <begin position="421"/>
        <end position="440"/>
    </location>
</feature>
<evidence type="ECO:0000313" key="3">
    <source>
        <dbReference type="Proteomes" id="UP000190814"/>
    </source>
</evidence>
<dbReference type="AlphaFoldDB" id="A0A1T4V3S9"/>
<dbReference type="STRING" id="39495.SAMN02745111_00042"/>
<proteinExistence type="predicted"/>
<keyword evidence="3" id="KW-1185">Reference proteome</keyword>
<feature type="transmembrane region" description="Helical" evidence="1">
    <location>
        <begin position="446"/>
        <end position="473"/>
    </location>
</feature>